<protein>
    <recommendedName>
        <fullName evidence="3">MarR family transcriptional regulator</fullName>
    </recommendedName>
</protein>
<dbReference type="Proteomes" id="UP000001213">
    <property type="component" value="Chromosome"/>
</dbReference>
<dbReference type="KEGG" id="tpr:Tpau_2500"/>
<dbReference type="eggNOG" id="COG1846">
    <property type="taxonomic scope" value="Bacteria"/>
</dbReference>
<dbReference type="InterPro" id="IPR036388">
    <property type="entry name" value="WH-like_DNA-bd_sf"/>
</dbReference>
<reference evidence="1 2" key="2">
    <citation type="journal article" date="2011" name="Stand. Genomic Sci.">
        <title>Complete genome sequence of Tsukamurella paurometabola type strain (no. 33).</title>
        <authorList>
            <person name="Munk A.C."/>
            <person name="Lapidus A."/>
            <person name="Lucas S."/>
            <person name="Nolan M."/>
            <person name="Tice H."/>
            <person name="Cheng J.F."/>
            <person name="Del Rio T.G."/>
            <person name="Goodwin L."/>
            <person name="Pitluck S."/>
            <person name="Liolios K."/>
            <person name="Huntemann M."/>
            <person name="Ivanova N."/>
            <person name="Mavromatis K."/>
            <person name="Mikhailova N."/>
            <person name="Pati A."/>
            <person name="Chen A."/>
            <person name="Palaniappan K."/>
            <person name="Tapia R."/>
            <person name="Han C."/>
            <person name="Land M."/>
            <person name="Hauser L."/>
            <person name="Chang Y.J."/>
            <person name="Jeffries C.D."/>
            <person name="Brettin T."/>
            <person name="Yasawong M."/>
            <person name="Brambilla E.M."/>
            <person name="Rohde M."/>
            <person name="Sikorski J."/>
            <person name="Goker M."/>
            <person name="Detter J.C."/>
            <person name="Woyke T."/>
            <person name="Bristow J."/>
            <person name="Eisen J.A."/>
            <person name="Markowitz V."/>
            <person name="Hugenholtz P."/>
            <person name="Kyrpides N.C."/>
            <person name="Klenk H.P."/>
        </authorList>
    </citation>
    <scope>NUCLEOTIDE SEQUENCE [LARGE SCALE GENOMIC DNA]</scope>
    <source>
        <strain evidence="2">ATCC 8368 / DSM 20162 / CCUG 35730 / CIP 100753 / JCM 10117 / KCTC 9821 / NBRC 16120 / NCIMB 702349 / NCTC 13040</strain>
    </source>
</reference>
<dbReference type="InterPro" id="IPR036390">
    <property type="entry name" value="WH_DNA-bd_sf"/>
</dbReference>
<dbReference type="EMBL" id="CP001966">
    <property type="protein sequence ID" value="ADG79104.1"/>
    <property type="molecule type" value="Genomic_DNA"/>
</dbReference>
<reference evidence="2" key="1">
    <citation type="submission" date="2010-03" db="EMBL/GenBank/DDBJ databases">
        <title>The complete chromosome of Tsukamurella paurometabola DSM 20162.</title>
        <authorList>
            <consortium name="US DOE Joint Genome Institute (JGI-PGF)"/>
            <person name="Lucas S."/>
            <person name="Copeland A."/>
            <person name="Lapidus A."/>
            <person name="Glavina del Rio T."/>
            <person name="Dalin E."/>
            <person name="Tice H."/>
            <person name="Bruce D."/>
            <person name="Goodwin L."/>
            <person name="Pitluck S."/>
            <person name="Kyrpides N."/>
            <person name="Mavromatis K."/>
            <person name="Ivanova N."/>
            <person name="Mikhailova N."/>
            <person name="Munk A.C."/>
            <person name="Brettin T."/>
            <person name="Detter J.C."/>
            <person name="Tapia R."/>
            <person name="Han C."/>
            <person name="Larimer F."/>
            <person name="Land M."/>
            <person name="Hauser L."/>
            <person name="Markowitz V."/>
            <person name="Cheng J.-F."/>
            <person name="Hugenholtz P."/>
            <person name="Woyke T."/>
            <person name="Wu D."/>
            <person name="Jando M."/>
            <person name="Brambilla E."/>
            <person name="Klenk H.-P."/>
            <person name="Eisen J.A."/>
        </authorList>
    </citation>
    <scope>NUCLEOTIDE SEQUENCE [LARGE SCALE GENOMIC DNA]</scope>
    <source>
        <strain evidence="2">ATCC 8368 / DSM 20162 / CCUG 35730 / CIP 100753 / JCM 10117 / KCTC 9821 / NBRC 16120 / NCIMB 702349 / NCTC 13040</strain>
    </source>
</reference>
<dbReference type="STRING" id="521096.Tpau_2500"/>
<evidence type="ECO:0000313" key="1">
    <source>
        <dbReference type="EMBL" id="ADG79104.1"/>
    </source>
</evidence>
<organism evidence="1 2">
    <name type="scientific">Tsukamurella paurometabola (strain ATCC 8368 / DSM 20162 / CCUG 35730 / CIP 100753 / JCM 10117 / KCTC 9821 / NBRC 16120 / NCIMB 702349 / NCTC 13040)</name>
    <name type="common">Corynebacterium paurometabolum</name>
    <dbReference type="NCBI Taxonomy" id="521096"/>
    <lineage>
        <taxon>Bacteria</taxon>
        <taxon>Bacillati</taxon>
        <taxon>Actinomycetota</taxon>
        <taxon>Actinomycetes</taxon>
        <taxon>Mycobacteriales</taxon>
        <taxon>Tsukamurellaceae</taxon>
        <taxon>Tsukamurella</taxon>
    </lineage>
</organism>
<evidence type="ECO:0008006" key="3">
    <source>
        <dbReference type="Google" id="ProtNLM"/>
    </source>
</evidence>
<dbReference type="AlphaFoldDB" id="D5URP9"/>
<gene>
    <name evidence="1" type="ordered locus">Tpau_2500</name>
</gene>
<evidence type="ECO:0000313" key="2">
    <source>
        <dbReference type="Proteomes" id="UP000001213"/>
    </source>
</evidence>
<accession>D5URP9</accession>
<dbReference type="Gene3D" id="1.10.10.10">
    <property type="entry name" value="Winged helix-like DNA-binding domain superfamily/Winged helix DNA-binding domain"/>
    <property type="match status" value="2"/>
</dbReference>
<keyword evidence="2" id="KW-1185">Reference proteome</keyword>
<proteinExistence type="predicted"/>
<dbReference type="HOGENOM" id="CLU_1546895_0_0_11"/>
<name>D5URP9_TSUPD</name>
<dbReference type="SUPFAM" id="SSF46785">
    <property type="entry name" value="Winged helix' DNA-binding domain"/>
    <property type="match status" value="1"/>
</dbReference>
<sequence length="173" mass="19012">MFYFCSVLHTIVDLNGGSGNSVGQVDDDAAEWLRDQSVGYWAGEAGRSADALAHATLERHGLTRPQWRTLNLLAERTDAVTLDVVLDHHRHHGDLDEALRPDTLCLVATGLIDDTDGALTLTPAGRARLDETWPDVRAGLAQFRSGVCDTDYITTIRTLRTMIDNVTDGRRTV</sequence>